<dbReference type="AlphaFoldDB" id="A0A6S7IW66"/>
<reference evidence="2" key="1">
    <citation type="submission" date="2020-04" db="EMBL/GenBank/DDBJ databases">
        <authorList>
            <person name="Alioto T."/>
            <person name="Alioto T."/>
            <person name="Gomez Garrido J."/>
        </authorList>
    </citation>
    <scope>NUCLEOTIDE SEQUENCE</scope>
    <source>
        <strain evidence="2">A484AB</strain>
    </source>
</reference>
<organism evidence="2 3">
    <name type="scientific">Paramuricea clavata</name>
    <name type="common">Red gorgonian</name>
    <name type="synonym">Violescent sea-whip</name>
    <dbReference type="NCBI Taxonomy" id="317549"/>
    <lineage>
        <taxon>Eukaryota</taxon>
        <taxon>Metazoa</taxon>
        <taxon>Cnidaria</taxon>
        <taxon>Anthozoa</taxon>
        <taxon>Octocorallia</taxon>
        <taxon>Malacalcyonacea</taxon>
        <taxon>Plexauridae</taxon>
        <taxon>Paramuricea</taxon>
    </lineage>
</organism>
<dbReference type="PANTHER" id="PTHR46963">
    <property type="entry name" value="SIMILAR TO RIKEN CDNA E130308A19"/>
    <property type="match status" value="1"/>
</dbReference>
<dbReference type="Pfam" id="PF25561">
    <property type="entry name" value="QRICH1"/>
    <property type="match status" value="1"/>
</dbReference>
<dbReference type="InterPro" id="IPR042838">
    <property type="entry name" value="KIAA1958"/>
</dbReference>
<dbReference type="Proteomes" id="UP001152795">
    <property type="component" value="Unassembled WGS sequence"/>
</dbReference>
<dbReference type="PANTHER" id="PTHR46963:SF4">
    <property type="entry name" value="HYPOTHETICAL PROTEIN MGC115716"/>
    <property type="match status" value="1"/>
</dbReference>
<feature type="domain" description="QRICH1-like" evidence="1">
    <location>
        <begin position="43"/>
        <end position="113"/>
    </location>
</feature>
<accession>A0A6S7IW66</accession>
<proteinExistence type="predicted"/>
<evidence type="ECO:0000313" key="2">
    <source>
        <dbReference type="EMBL" id="CAB4022006.1"/>
    </source>
</evidence>
<name>A0A6S7IW66_PARCT</name>
<dbReference type="OrthoDB" id="5970457at2759"/>
<evidence type="ECO:0000259" key="1">
    <source>
        <dbReference type="Pfam" id="PF25561"/>
    </source>
</evidence>
<evidence type="ECO:0000313" key="3">
    <source>
        <dbReference type="Proteomes" id="UP001152795"/>
    </source>
</evidence>
<comment type="caution">
    <text evidence="2">The sequence shown here is derived from an EMBL/GenBank/DDBJ whole genome shotgun (WGS) entry which is preliminary data.</text>
</comment>
<dbReference type="InterPro" id="IPR057926">
    <property type="entry name" value="QRICH1_dom"/>
</dbReference>
<sequence>MASRFVDAGSVDDFILEQENKSKAQKTLRDVKLLQLFLVNKNEERNIEDIPIGELNEYMSDFIISVRTKNGKEYEPSSLRSLLASFERHLKRKNYPASIINDLAFEKTRKTLESN</sequence>
<keyword evidence="3" id="KW-1185">Reference proteome</keyword>
<dbReference type="EMBL" id="CACRXK020011757">
    <property type="protein sequence ID" value="CAB4022006.1"/>
    <property type="molecule type" value="Genomic_DNA"/>
</dbReference>
<protein>
    <recommendedName>
        <fullName evidence="1">QRICH1-like domain-containing protein</fullName>
    </recommendedName>
</protein>
<gene>
    <name evidence="2" type="ORF">PACLA_8A083285</name>
</gene>